<gene>
    <name evidence="9" type="ORF">SAMN04487943_103190</name>
</gene>
<dbReference type="GO" id="GO:0005886">
    <property type="term" value="C:plasma membrane"/>
    <property type="evidence" value="ECO:0007669"/>
    <property type="project" value="UniProtKB-SubCell"/>
</dbReference>
<keyword evidence="10" id="KW-1185">Reference proteome</keyword>
<reference evidence="10" key="1">
    <citation type="submission" date="2016-10" db="EMBL/GenBank/DDBJ databases">
        <authorList>
            <person name="Varghese N."/>
            <person name="Submissions S."/>
        </authorList>
    </citation>
    <scope>NUCLEOTIDE SEQUENCE [LARGE SCALE GENOMIC DNA]</scope>
    <source>
        <strain evidence="10">CGMCC 1.4250</strain>
    </source>
</reference>
<evidence type="ECO:0000256" key="1">
    <source>
        <dbReference type="ARBA" id="ARBA00004651"/>
    </source>
</evidence>
<dbReference type="CDD" id="cd06261">
    <property type="entry name" value="TM_PBP2"/>
    <property type="match status" value="1"/>
</dbReference>
<feature type="transmembrane region" description="Helical" evidence="7">
    <location>
        <begin position="12"/>
        <end position="35"/>
    </location>
</feature>
<dbReference type="Pfam" id="PF00528">
    <property type="entry name" value="BPD_transp_1"/>
    <property type="match status" value="1"/>
</dbReference>
<keyword evidence="6 7" id="KW-0472">Membrane</keyword>
<feature type="transmembrane region" description="Helical" evidence="7">
    <location>
        <begin position="210"/>
        <end position="231"/>
    </location>
</feature>
<keyword evidence="4 7" id="KW-0812">Transmembrane</keyword>
<feature type="transmembrane region" description="Helical" evidence="7">
    <location>
        <begin position="161"/>
        <end position="183"/>
    </location>
</feature>
<dbReference type="STRING" id="334253.SAMN04487943_103190"/>
<proteinExistence type="inferred from homology"/>
<dbReference type="RefSeq" id="WP_425432212.1">
    <property type="nucleotide sequence ID" value="NZ_FOTR01000003.1"/>
</dbReference>
<feature type="transmembrane region" description="Helical" evidence="7">
    <location>
        <begin position="264"/>
        <end position="286"/>
    </location>
</feature>
<accession>A0A1I4JW51</accession>
<dbReference type="SUPFAM" id="SSF160964">
    <property type="entry name" value="MalF N-terminal region-like"/>
    <property type="match status" value="1"/>
</dbReference>
<evidence type="ECO:0000256" key="7">
    <source>
        <dbReference type="RuleBase" id="RU363032"/>
    </source>
</evidence>
<keyword evidence="2 7" id="KW-0813">Transport</keyword>
<dbReference type="InterPro" id="IPR035906">
    <property type="entry name" value="MetI-like_sf"/>
</dbReference>
<dbReference type="SUPFAM" id="SSF161098">
    <property type="entry name" value="MetI-like"/>
    <property type="match status" value="1"/>
</dbReference>
<dbReference type="PANTHER" id="PTHR30193">
    <property type="entry name" value="ABC TRANSPORTER PERMEASE PROTEIN"/>
    <property type="match status" value="1"/>
</dbReference>
<feature type="domain" description="ABC transmembrane type-1" evidence="8">
    <location>
        <begin position="72"/>
        <end position="285"/>
    </location>
</feature>
<keyword evidence="5 7" id="KW-1133">Transmembrane helix</keyword>
<dbReference type="PANTHER" id="PTHR30193:SF37">
    <property type="entry name" value="INNER MEMBRANE ABC TRANSPORTER PERMEASE PROTEIN YCJO"/>
    <property type="match status" value="1"/>
</dbReference>
<evidence type="ECO:0000256" key="3">
    <source>
        <dbReference type="ARBA" id="ARBA00022475"/>
    </source>
</evidence>
<feature type="transmembrane region" description="Helical" evidence="7">
    <location>
        <begin position="110"/>
        <end position="130"/>
    </location>
</feature>
<feature type="transmembrane region" description="Helical" evidence="7">
    <location>
        <begin position="76"/>
        <end position="98"/>
    </location>
</feature>
<dbReference type="EMBL" id="FOTR01000003">
    <property type="protein sequence ID" value="SFL70417.1"/>
    <property type="molecule type" value="Genomic_DNA"/>
</dbReference>
<dbReference type="InterPro" id="IPR051393">
    <property type="entry name" value="ABC_transporter_permease"/>
</dbReference>
<dbReference type="InterPro" id="IPR000515">
    <property type="entry name" value="MetI-like"/>
</dbReference>
<name>A0A1I4JW51_9BACI</name>
<dbReference type="AlphaFoldDB" id="A0A1I4JW51"/>
<comment type="similarity">
    <text evidence="7">Belongs to the binding-protein-dependent transport system permease family.</text>
</comment>
<comment type="subcellular location">
    <subcellularLocation>
        <location evidence="1 7">Cell membrane</location>
        <topology evidence="1 7">Multi-pass membrane protein</topology>
    </subcellularLocation>
</comment>
<dbReference type="Gene3D" id="1.10.3720.10">
    <property type="entry name" value="MetI-like"/>
    <property type="match status" value="1"/>
</dbReference>
<evidence type="ECO:0000256" key="2">
    <source>
        <dbReference type="ARBA" id="ARBA00022448"/>
    </source>
</evidence>
<dbReference type="Proteomes" id="UP000198565">
    <property type="component" value="Unassembled WGS sequence"/>
</dbReference>
<keyword evidence="3" id="KW-1003">Cell membrane</keyword>
<sequence>MSTMKKKWTPFLFIGPAVLLLIIFSFLPIIVAFGISFTDTNLIGLANWTQINFVGFDNYLELFSDQKFMQSMANTFVYVIIGVPLAVGSSFFIAFFINLVGQKLASTFRVIYYIPSVTNIVAIAVVWGFLYNQEYGLFNYLLSLVDIGRVPWLEDPFVAKLSLILMAVWKSNGISMLIFLAALQSIPRVYYEAADIDGANRWQKLIKITLPSMSFATFFVTVTTLIGWLQFFEEPFVMTDGGPLNGTNSIALFIYQEGFQYNEFGYGAAASFILFAIIIVATLIQFKFRKSDQTL</sequence>
<dbReference type="GO" id="GO:0055085">
    <property type="term" value="P:transmembrane transport"/>
    <property type="evidence" value="ECO:0007669"/>
    <property type="project" value="InterPro"/>
</dbReference>
<protein>
    <submittedName>
        <fullName evidence="9">Carbohydrate ABC transporter membrane protein 1, CUT1 family</fullName>
    </submittedName>
</protein>
<dbReference type="PROSITE" id="PS50928">
    <property type="entry name" value="ABC_TM1"/>
    <property type="match status" value="1"/>
</dbReference>
<evidence type="ECO:0000256" key="5">
    <source>
        <dbReference type="ARBA" id="ARBA00022989"/>
    </source>
</evidence>
<evidence type="ECO:0000313" key="10">
    <source>
        <dbReference type="Proteomes" id="UP000198565"/>
    </source>
</evidence>
<evidence type="ECO:0000313" key="9">
    <source>
        <dbReference type="EMBL" id="SFL70417.1"/>
    </source>
</evidence>
<evidence type="ECO:0000256" key="4">
    <source>
        <dbReference type="ARBA" id="ARBA00022692"/>
    </source>
</evidence>
<organism evidence="9 10">
    <name type="scientific">Gracilibacillus orientalis</name>
    <dbReference type="NCBI Taxonomy" id="334253"/>
    <lineage>
        <taxon>Bacteria</taxon>
        <taxon>Bacillati</taxon>
        <taxon>Bacillota</taxon>
        <taxon>Bacilli</taxon>
        <taxon>Bacillales</taxon>
        <taxon>Bacillaceae</taxon>
        <taxon>Gracilibacillus</taxon>
    </lineage>
</organism>
<evidence type="ECO:0000259" key="8">
    <source>
        <dbReference type="PROSITE" id="PS50928"/>
    </source>
</evidence>
<evidence type="ECO:0000256" key="6">
    <source>
        <dbReference type="ARBA" id="ARBA00023136"/>
    </source>
</evidence>